<dbReference type="InterPro" id="IPR014419">
    <property type="entry name" value="HutZ"/>
</dbReference>
<dbReference type="RefSeq" id="WP_146974316.1">
    <property type="nucleotide sequence ID" value="NZ_VOSL01000044.1"/>
</dbReference>
<dbReference type="InterPro" id="IPR012349">
    <property type="entry name" value="Split_barrel_FMN-bd"/>
</dbReference>
<organism evidence="2 3">
    <name type="scientific">Lujinxingia vulgaris</name>
    <dbReference type="NCBI Taxonomy" id="2600176"/>
    <lineage>
        <taxon>Bacteria</taxon>
        <taxon>Deltaproteobacteria</taxon>
        <taxon>Bradymonadales</taxon>
        <taxon>Lujinxingiaceae</taxon>
        <taxon>Lujinxingia</taxon>
    </lineage>
</organism>
<dbReference type="AlphaFoldDB" id="A0A5C6XAZ8"/>
<accession>A0A5C6XAZ8</accession>
<dbReference type="Proteomes" id="UP000321046">
    <property type="component" value="Unassembled WGS sequence"/>
</dbReference>
<dbReference type="PANTHER" id="PTHR13343">
    <property type="entry name" value="CREG1 PROTEIN"/>
    <property type="match status" value="1"/>
</dbReference>
<dbReference type="Gene3D" id="2.30.110.10">
    <property type="entry name" value="Electron Transport, Fmn-binding Protein, Chain A"/>
    <property type="match status" value="1"/>
</dbReference>
<dbReference type="SUPFAM" id="SSF50475">
    <property type="entry name" value="FMN-binding split barrel"/>
    <property type="match status" value="1"/>
</dbReference>
<dbReference type="OrthoDB" id="9776211at2"/>
<proteinExistence type="predicted"/>
<dbReference type="EMBL" id="VOSL01000044">
    <property type="protein sequence ID" value="TXD36365.1"/>
    <property type="molecule type" value="Genomic_DNA"/>
</dbReference>
<dbReference type="InterPro" id="IPR055343">
    <property type="entry name" value="CREG_beta-barrel"/>
</dbReference>
<dbReference type="PIRSF" id="PIRSF004633">
    <property type="entry name" value="UCP_PLP_oxd"/>
    <property type="match status" value="1"/>
</dbReference>
<evidence type="ECO:0000313" key="3">
    <source>
        <dbReference type="Proteomes" id="UP000321046"/>
    </source>
</evidence>
<sequence>MVREKEAGALNELAEEARTLLRDARHGVLATLSAENGFPYASVVDVAGLEEGDLLLLLSDLAEHTRNLRADDRVSLVVAATEGKGEVLERGRASFQGRIEPLADDKAQEARARYLEVHPQAKGYVGFADFNFYRLGVERVRFIAGFGRMGWIDNELWRDLTKHSPSEGKTISGDD</sequence>
<dbReference type="Pfam" id="PF13883">
    <property type="entry name" value="CREG_beta-barrel"/>
    <property type="match status" value="1"/>
</dbReference>
<comment type="caution">
    <text evidence="2">The sequence shown here is derived from an EMBL/GenBank/DDBJ whole genome shotgun (WGS) entry which is preliminary data.</text>
</comment>
<reference evidence="2 3" key="1">
    <citation type="submission" date="2019-08" db="EMBL/GenBank/DDBJ databases">
        <title>Bradymonadales sp. TMQ2.</title>
        <authorList>
            <person name="Liang Q."/>
        </authorList>
    </citation>
    <scope>NUCLEOTIDE SEQUENCE [LARGE SCALE GENOMIC DNA]</scope>
    <source>
        <strain evidence="2 3">TMQ2</strain>
    </source>
</reference>
<dbReference type="PANTHER" id="PTHR13343:SF17">
    <property type="entry name" value="CELLULAR REPRESSOR OF E1A-STIMULATED GENES, ISOFORM A"/>
    <property type="match status" value="1"/>
</dbReference>
<evidence type="ECO:0000259" key="1">
    <source>
        <dbReference type="Pfam" id="PF13883"/>
    </source>
</evidence>
<dbReference type="GO" id="GO:0005737">
    <property type="term" value="C:cytoplasm"/>
    <property type="evidence" value="ECO:0007669"/>
    <property type="project" value="UniProtKB-ARBA"/>
</dbReference>
<evidence type="ECO:0000313" key="2">
    <source>
        <dbReference type="EMBL" id="TXD36365.1"/>
    </source>
</evidence>
<protein>
    <recommendedName>
        <fullName evidence="1">CREG-like beta-barrel domain-containing protein</fullName>
    </recommendedName>
</protein>
<feature type="domain" description="CREG-like beta-barrel" evidence="1">
    <location>
        <begin position="12"/>
        <end position="157"/>
    </location>
</feature>
<name>A0A5C6XAZ8_9DELT</name>
<gene>
    <name evidence="2" type="ORF">FRC96_09810</name>
</gene>